<dbReference type="SMART" id="SM00343">
    <property type="entry name" value="ZnF_C2HC"/>
    <property type="match status" value="1"/>
</dbReference>
<feature type="compositionally biased region" description="Pro residues" evidence="16">
    <location>
        <begin position="1041"/>
        <end position="1053"/>
    </location>
</feature>
<dbReference type="SUPFAM" id="SSF57756">
    <property type="entry name" value="Retrovirus zinc finger-like domains"/>
    <property type="match status" value="1"/>
</dbReference>
<dbReference type="PANTHER" id="PTHR12341:SF41">
    <property type="entry name" value="5'-3' EXORIBONUCLEASE 2"/>
    <property type="match status" value="1"/>
</dbReference>
<evidence type="ECO:0000256" key="10">
    <source>
        <dbReference type="ARBA" id="ARBA00022839"/>
    </source>
</evidence>
<dbReference type="Pfam" id="PF03159">
    <property type="entry name" value="XRN_N"/>
    <property type="match status" value="1"/>
</dbReference>
<keyword evidence="8 13" id="KW-0378">Hydrolase</keyword>
<dbReference type="InterPro" id="IPR036875">
    <property type="entry name" value="Znf_CCHC_sf"/>
</dbReference>
<dbReference type="CDD" id="cd18673">
    <property type="entry name" value="PIN_XRN1-2-like"/>
    <property type="match status" value="1"/>
</dbReference>
<comment type="caution">
    <text evidence="18">The sequence shown here is derived from an EMBL/GenBank/DDBJ whole genome shotgun (WGS) entry which is preliminary data.</text>
</comment>
<dbReference type="Gene3D" id="1.25.40.1050">
    <property type="match status" value="1"/>
</dbReference>
<feature type="compositionally biased region" description="Basic and acidic residues" evidence="16">
    <location>
        <begin position="136"/>
        <end position="145"/>
    </location>
</feature>
<dbReference type="GO" id="GO:0006397">
    <property type="term" value="P:mRNA processing"/>
    <property type="evidence" value="ECO:0007669"/>
    <property type="project" value="UniProtKB-UniRule"/>
</dbReference>
<evidence type="ECO:0000256" key="6">
    <source>
        <dbReference type="ARBA" id="ARBA00022723"/>
    </source>
</evidence>
<dbReference type="GO" id="GO:0000956">
    <property type="term" value="P:nuclear-transcribed mRNA catabolic process"/>
    <property type="evidence" value="ECO:0007669"/>
    <property type="project" value="TreeGrafter"/>
</dbReference>
<dbReference type="GO" id="GO:0004534">
    <property type="term" value="F:5'-3' RNA exonuclease activity"/>
    <property type="evidence" value="ECO:0007669"/>
    <property type="project" value="UniProtKB-UniRule"/>
</dbReference>
<dbReference type="EMBL" id="RXIC02000026">
    <property type="protein sequence ID" value="KAB1203676.1"/>
    <property type="molecule type" value="Genomic_DNA"/>
</dbReference>
<evidence type="ECO:0000256" key="7">
    <source>
        <dbReference type="ARBA" id="ARBA00022771"/>
    </source>
</evidence>
<dbReference type="EC" id="3.1.13.-" evidence="13"/>
<evidence type="ECO:0000259" key="17">
    <source>
        <dbReference type="PROSITE" id="PS50158"/>
    </source>
</evidence>
<dbReference type="GO" id="GO:0005634">
    <property type="term" value="C:nucleus"/>
    <property type="evidence" value="ECO:0007669"/>
    <property type="project" value="UniProtKB-SubCell"/>
</dbReference>
<feature type="region of interest" description="Disordered" evidence="16">
    <location>
        <begin position="848"/>
        <end position="1053"/>
    </location>
</feature>
<feature type="compositionally biased region" description="Basic and acidic residues" evidence="16">
    <location>
        <begin position="414"/>
        <end position="430"/>
    </location>
</feature>
<keyword evidence="6" id="KW-0479">Metal-binding</keyword>
<dbReference type="InterPro" id="IPR001878">
    <property type="entry name" value="Znf_CCHC"/>
</dbReference>
<accession>A0A6A1UU64</accession>
<evidence type="ECO:0000256" key="2">
    <source>
        <dbReference type="ARBA" id="ARBA00006994"/>
    </source>
</evidence>
<dbReference type="Proteomes" id="UP000516437">
    <property type="component" value="Chromosome 8"/>
</dbReference>
<organism evidence="18 19">
    <name type="scientific">Morella rubra</name>
    <name type="common">Chinese bayberry</name>
    <dbReference type="NCBI Taxonomy" id="262757"/>
    <lineage>
        <taxon>Eukaryota</taxon>
        <taxon>Viridiplantae</taxon>
        <taxon>Streptophyta</taxon>
        <taxon>Embryophyta</taxon>
        <taxon>Tracheophyta</taxon>
        <taxon>Spermatophyta</taxon>
        <taxon>Magnoliopsida</taxon>
        <taxon>eudicotyledons</taxon>
        <taxon>Gunneridae</taxon>
        <taxon>Pentapetalae</taxon>
        <taxon>rosids</taxon>
        <taxon>fabids</taxon>
        <taxon>Fagales</taxon>
        <taxon>Myricaceae</taxon>
        <taxon>Morella</taxon>
    </lineage>
</organism>
<protein>
    <recommendedName>
        <fullName evidence="13">5'-3' exoribonuclease</fullName>
        <ecNumber evidence="13">3.1.13.-</ecNumber>
    </recommendedName>
</protein>
<feature type="compositionally biased region" description="Pro residues" evidence="16">
    <location>
        <begin position="857"/>
        <end position="866"/>
    </location>
</feature>
<keyword evidence="10 13" id="KW-0269">Exonuclease</keyword>
<dbReference type="AlphaFoldDB" id="A0A6A1UU64"/>
<feature type="coiled-coil region" evidence="15">
    <location>
        <begin position="533"/>
        <end position="560"/>
    </location>
</feature>
<keyword evidence="12" id="KW-0539">Nucleus</keyword>
<feature type="compositionally biased region" description="Low complexity" evidence="16">
    <location>
        <begin position="984"/>
        <end position="995"/>
    </location>
</feature>
<feature type="compositionally biased region" description="Low complexity" evidence="16">
    <location>
        <begin position="463"/>
        <end position="472"/>
    </location>
</feature>
<dbReference type="GO" id="GO:0003723">
    <property type="term" value="F:RNA binding"/>
    <property type="evidence" value="ECO:0007669"/>
    <property type="project" value="TreeGrafter"/>
</dbReference>
<dbReference type="InterPro" id="IPR004859">
    <property type="entry name" value="Xrn1_N"/>
</dbReference>
<evidence type="ECO:0000256" key="9">
    <source>
        <dbReference type="ARBA" id="ARBA00022833"/>
    </source>
</evidence>
<keyword evidence="7 14" id="KW-0863">Zinc-finger</keyword>
<dbReference type="InterPro" id="IPR027073">
    <property type="entry name" value="5_3_exoribonuclease"/>
</dbReference>
<comment type="subcellular location">
    <subcellularLocation>
        <location evidence="1">Nucleus</location>
    </subcellularLocation>
</comment>
<name>A0A6A1UU64_9ROSI</name>
<evidence type="ECO:0000256" key="5">
    <source>
        <dbReference type="ARBA" id="ARBA00022722"/>
    </source>
</evidence>
<evidence type="ECO:0000256" key="8">
    <source>
        <dbReference type="ARBA" id="ARBA00022801"/>
    </source>
</evidence>
<keyword evidence="3" id="KW-0698">rRNA processing</keyword>
<dbReference type="InterPro" id="IPR017151">
    <property type="entry name" value="Xrn2/3/4"/>
</dbReference>
<dbReference type="Gene3D" id="3.40.50.12390">
    <property type="match status" value="2"/>
</dbReference>
<feature type="domain" description="CCHC-type" evidence="17">
    <location>
        <begin position="263"/>
        <end position="277"/>
    </location>
</feature>
<dbReference type="PIRSF" id="PIRSF037239">
    <property type="entry name" value="Exonuclease_Xrn2"/>
    <property type="match status" value="1"/>
</dbReference>
<evidence type="ECO:0000256" key="16">
    <source>
        <dbReference type="SAM" id="MobiDB-lite"/>
    </source>
</evidence>
<dbReference type="GO" id="GO:0010587">
    <property type="term" value="P:miRNA catabolic process"/>
    <property type="evidence" value="ECO:0007669"/>
    <property type="project" value="UniProtKB-ARBA"/>
</dbReference>
<keyword evidence="11 15" id="KW-0175">Coiled coil</keyword>
<evidence type="ECO:0000313" key="19">
    <source>
        <dbReference type="Proteomes" id="UP000516437"/>
    </source>
</evidence>
<evidence type="ECO:0000256" key="15">
    <source>
        <dbReference type="SAM" id="Coils"/>
    </source>
</evidence>
<keyword evidence="9" id="KW-0862">Zinc</keyword>
<dbReference type="PANTHER" id="PTHR12341">
    <property type="entry name" value="5'-&gt;3' EXORIBONUCLEASE"/>
    <property type="match status" value="1"/>
</dbReference>
<proteinExistence type="inferred from homology"/>
<evidence type="ECO:0000256" key="3">
    <source>
        <dbReference type="ARBA" id="ARBA00022552"/>
    </source>
</evidence>
<dbReference type="FunFam" id="3.40.50.12390:FF:000001">
    <property type="entry name" value="5'-3' exoribonuclease"/>
    <property type="match status" value="1"/>
</dbReference>
<reference evidence="18 19" key="1">
    <citation type="journal article" date="2019" name="Plant Biotechnol. J.">
        <title>The red bayberry genome and genetic basis of sex determination.</title>
        <authorList>
            <person name="Jia H.M."/>
            <person name="Jia H.J."/>
            <person name="Cai Q.L."/>
            <person name="Wang Y."/>
            <person name="Zhao H.B."/>
            <person name="Yang W.F."/>
            <person name="Wang G.Y."/>
            <person name="Li Y.H."/>
            <person name="Zhan D.L."/>
            <person name="Shen Y.T."/>
            <person name="Niu Q.F."/>
            <person name="Chang L."/>
            <person name="Qiu J."/>
            <person name="Zhao L."/>
            <person name="Xie H.B."/>
            <person name="Fu W.Y."/>
            <person name="Jin J."/>
            <person name="Li X.W."/>
            <person name="Jiao Y."/>
            <person name="Zhou C.C."/>
            <person name="Tu T."/>
            <person name="Chai C.Y."/>
            <person name="Gao J.L."/>
            <person name="Fan L.J."/>
            <person name="van de Weg E."/>
            <person name="Wang J.Y."/>
            <person name="Gao Z.S."/>
        </authorList>
    </citation>
    <scope>NUCLEOTIDE SEQUENCE [LARGE SCALE GENOMIC DNA]</scope>
    <source>
        <tissue evidence="18">Leaves</tissue>
    </source>
</reference>
<evidence type="ECO:0000256" key="11">
    <source>
        <dbReference type="ARBA" id="ARBA00023054"/>
    </source>
</evidence>
<dbReference type="Pfam" id="PF17846">
    <property type="entry name" value="XRN_M"/>
    <property type="match status" value="1"/>
</dbReference>
<evidence type="ECO:0000256" key="13">
    <source>
        <dbReference type="PIRNR" id="PIRNR037239"/>
    </source>
</evidence>
<evidence type="ECO:0000256" key="12">
    <source>
        <dbReference type="ARBA" id="ARBA00023242"/>
    </source>
</evidence>
<dbReference type="OrthoDB" id="372487at2759"/>
<dbReference type="FunFam" id="3.40.50.12390:FF:000003">
    <property type="entry name" value="5'-3' exoribonuclease"/>
    <property type="match status" value="1"/>
</dbReference>
<dbReference type="GO" id="GO:0008270">
    <property type="term" value="F:zinc ion binding"/>
    <property type="evidence" value="ECO:0007669"/>
    <property type="project" value="UniProtKB-KW"/>
</dbReference>
<feature type="region of interest" description="Disordered" evidence="16">
    <location>
        <begin position="113"/>
        <end position="157"/>
    </location>
</feature>
<keyword evidence="4 13" id="KW-0507">mRNA processing</keyword>
<evidence type="ECO:0000313" key="18">
    <source>
        <dbReference type="EMBL" id="KAB1203676.1"/>
    </source>
</evidence>
<keyword evidence="5 13" id="KW-0540">Nuclease</keyword>
<gene>
    <name evidence="18" type="ORF">CJ030_MR8G002758</name>
</gene>
<dbReference type="Pfam" id="PF00098">
    <property type="entry name" value="zf-CCHC"/>
    <property type="match status" value="1"/>
</dbReference>
<evidence type="ECO:0000256" key="4">
    <source>
        <dbReference type="ARBA" id="ARBA00022664"/>
    </source>
</evidence>
<dbReference type="PROSITE" id="PS50158">
    <property type="entry name" value="ZF_CCHC"/>
    <property type="match status" value="1"/>
</dbReference>
<keyword evidence="19" id="KW-1185">Reference proteome</keyword>
<feature type="compositionally biased region" description="Basic and acidic residues" evidence="16">
    <location>
        <begin position="939"/>
        <end position="951"/>
    </location>
</feature>
<dbReference type="InterPro" id="IPR041412">
    <property type="entry name" value="Xrn1_helical"/>
</dbReference>
<comment type="similarity">
    <text evidence="2 13">Belongs to the 5'-3' exonuclease family. XRN2/RAT1 subfamily.</text>
</comment>
<feature type="region of interest" description="Disordered" evidence="16">
    <location>
        <begin position="414"/>
        <end position="474"/>
    </location>
</feature>
<evidence type="ECO:0000256" key="14">
    <source>
        <dbReference type="PROSITE-ProRule" id="PRU00047"/>
    </source>
</evidence>
<dbReference type="GO" id="GO:0006364">
    <property type="term" value="P:rRNA processing"/>
    <property type="evidence" value="ECO:0007669"/>
    <property type="project" value="UniProtKB-KW"/>
</dbReference>
<evidence type="ECO:0000256" key="1">
    <source>
        <dbReference type="ARBA" id="ARBA00004123"/>
    </source>
</evidence>
<feature type="compositionally biased region" description="Polar residues" evidence="16">
    <location>
        <begin position="998"/>
        <end position="1016"/>
    </location>
</feature>
<comment type="function">
    <text evidence="13">Possesses 5'-&gt;3' exoribonuclease activity. Acts as an endogenous post-transcriptional gene silencing (PTGS) suppressor.</text>
</comment>
<sequence>MGVPAFYRWLAEKYPMVVVDVIEEEPVVIDGVKIPVDTSKPNPNNMEFDNLYLDMNGIIHPCFHPEDRPSPTTYSEVFQCMFDYIDRLFVMVRPRKLLYMAIDGVAPRAKMNQQRSRRFRAAKDAADAAAEEEQLREEFEREGRKLPPKQESQTCDSNVITPGTEFMAVLSVALQYYVHLRLNNDPGWEKIKVILSDANVPGEGEHKIMSYIRLQRNLPGYDPNTRHCLYGLDADLIMLGLATHEIHFSILREVVFTPGQQDKCFLCGQMGHLAANCEGKAKRKAGEFDEKGDGVVDKKPYQFLNIWTLREYLEHELTIPNPPFKIDLECIVDDFIFMCFFVGNDFLPHMPTLEIREGAINLLISIYKKEFKALGGYLTNGSKPNLSRVEHFIQAVGSFEDKIFQKRARLHQRQAERIKREKAQSRRGDDAEPQVQPESLVPVSRYHGSRLASGPSPAPYRQSGPSYSSESSMPVRKDFQLGQATVGLSGLEHKSKQSWASDGRGTSRLQKVACLSSGATIGAAIVEAENSLELDANENKEELKAKLKEVLREKSDVYNSKKPEEDKVRLGEPGWKERYYEDKFSAKTPEELEEVRRDVVLRYTEGLCWVMHYYYEGVCSWQWFYPYHYAPFASDLKDLGQLDISFELGSPFKPFNQLLGVFPAASSHALPEHYRKLMTDPNSPIIDFYPTDFEVDMNGKRRTRYGRNSVMFDMLFVKLCHPLSVCISILEEKYKRLTDRERAEVKERIDPVKRGKCSGGMNGYLSPCAGEPCPPIFRSPVAGMEDIIENQSYVLYTDSRMHMNTSLDRPQGLASQIRQNPSGTISGRQLGQAAHRLVANSLQVKVDPRGYGDQMHAPPPSYPMPRYPSQMASYQNDRYHDQAYNSMPPPRTFHPPRGHHQSLDSTSSSGYHEVGYNPPYVPSAARHPNSRPHPQNYERNNRNHGKGEYSRDVSYSSGLHHNGGPMYARGQMEPSPNGVRAHPYQGSYNSYQNYQAPRGSSHQQWGNWAPTTNQSVPRGYGRPQQPGNQYSVLERRGNKRPPAPTPPPGYGHK</sequence>